<dbReference type="EMBL" id="CAMXCT030002563">
    <property type="protein sequence ID" value="CAL4786295.1"/>
    <property type="molecule type" value="Genomic_DNA"/>
</dbReference>
<protein>
    <submittedName>
        <fullName evidence="6">Probable cell division protein kinase ECU08_0230</fullName>
    </submittedName>
</protein>
<dbReference type="Proteomes" id="UP001152797">
    <property type="component" value="Unassembled WGS sequence"/>
</dbReference>
<organism evidence="5">
    <name type="scientific">Cladocopium goreaui</name>
    <dbReference type="NCBI Taxonomy" id="2562237"/>
    <lineage>
        <taxon>Eukaryota</taxon>
        <taxon>Sar</taxon>
        <taxon>Alveolata</taxon>
        <taxon>Dinophyceae</taxon>
        <taxon>Suessiales</taxon>
        <taxon>Symbiodiniaceae</taxon>
        <taxon>Cladocopium</taxon>
    </lineage>
</organism>
<dbReference type="InterPro" id="IPR017441">
    <property type="entry name" value="Protein_kinase_ATP_BS"/>
</dbReference>
<dbReference type="Gene3D" id="1.10.30.10">
    <property type="entry name" value="High mobility group box domain"/>
    <property type="match status" value="1"/>
</dbReference>
<dbReference type="PROSITE" id="PS50011">
    <property type="entry name" value="PROTEIN_KINASE_DOM"/>
    <property type="match status" value="1"/>
</dbReference>
<evidence type="ECO:0000313" key="7">
    <source>
        <dbReference type="Proteomes" id="UP001152797"/>
    </source>
</evidence>
<dbReference type="AlphaFoldDB" id="A0A9P1CWK5"/>
<evidence type="ECO:0000259" key="4">
    <source>
        <dbReference type="PROSITE" id="PS50011"/>
    </source>
</evidence>
<name>A0A9P1CWK5_9DINO</name>
<dbReference type="PROSITE" id="PS00107">
    <property type="entry name" value="PROTEIN_KINASE_ATP"/>
    <property type="match status" value="1"/>
</dbReference>
<feature type="binding site" evidence="3">
    <location>
        <position position="148"/>
    </location>
    <ligand>
        <name>ATP</name>
        <dbReference type="ChEBI" id="CHEBI:30616"/>
    </ligand>
</feature>
<keyword evidence="6" id="KW-0418">Kinase</keyword>
<dbReference type="CDD" id="cd00084">
    <property type="entry name" value="HMG-box_SF"/>
    <property type="match status" value="1"/>
</dbReference>
<keyword evidence="6" id="KW-0808">Transferase</keyword>
<accession>A0A9P1CWK5</accession>
<proteinExistence type="predicted"/>
<dbReference type="OrthoDB" id="248923at2759"/>
<dbReference type="InterPro" id="IPR036910">
    <property type="entry name" value="HMG_box_dom_sf"/>
</dbReference>
<reference evidence="5" key="1">
    <citation type="submission" date="2022-10" db="EMBL/GenBank/DDBJ databases">
        <authorList>
            <person name="Chen Y."/>
            <person name="Dougan E. K."/>
            <person name="Chan C."/>
            <person name="Rhodes N."/>
            <person name="Thang M."/>
        </authorList>
    </citation>
    <scope>NUCLEOTIDE SEQUENCE</scope>
</reference>
<dbReference type="GO" id="GO:0005524">
    <property type="term" value="F:ATP binding"/>
    <property type="evidence" value="ECO:0007669"/>
    <property type="project" value="UniProtKB-UniRule"/>
</dbReference>
<dbReference type="SUPFAM" id="SSF56112">
    <property type="entry name" value="Protein kinase-like (PK-like)"/>
    <property type="match status" value="1"/>
</dbReference>
<dbReference type="PANTHER" id="PTHR24055">
    <property type="entry name" value="MITOGEN-ACTIVATED PROTEIN KINASE"/>
    <property type="match status" value="1"/>
</dbReference>
<keyword evidence="6" id="KW-0131">Cell cycle</keyword>
<dbReference type="SMART" id="SM00220">
    <property type="entry name" value="S_TKc"/>
    <property type="match status" value="1"/>
</dbReference>
<dbReference type="InterPro" id="IPR011009">
    <property type="entry name" value="Kinase-like_dom_sf"/>
</dbReference>
<evidence type="ECO:0000256" key="2">
    <source>
        <dbReference type="ARBA" id="ARBA00022840"/>
    </source>
</evidence>
<comment type="caution">
    <text evidence="5">The sequence shown here is derived from an EMBL/GenBank/DDBJ whole genome shotgun (WGS) entry which is preliminary data.</text>
</comment>
<dbReference type="Pfam" id="PF00069">
    <property type="entry name" value="Pkinase"/>
    <property type="match status" value="1"/>
</dbReference>
<dbReference type="SUPFAM" id="SSF47095">
    <property type="entry name" value="HMG-box"/>
    <property type="match status" value="1"/>
</dbReference>
<evidence type="ECO:0000313" key="6">
    <source>
        <dbReference type="EMBL" id="CAL4786295.1"/>
    </source>
</evidence>
<keyword evidence="6" id="KW-0132">Cell division</keyword>
<gene>
    <name evidence="5" type="ORF">C1SCF055_LOCUS25236</name>
</gene>
<dbReference type="GO" id="GO:0004672">
    <property type="term" value="F:protein kinase activity"/>
    <property type="evidence" value="ECO:0007669"/>
    <property type="project" value="InterPro"/>
</dbReference>
<reference evidence="6 7" key="2">
    <citation type="submission" date="2024-05" db="EMBL/GenBank/DDBJ databases">
        <authorList>
            <person name="Chen Y."/>
            <person name="Shah S."/>
            <person name="Dougan E. K."/>
            <person name="Thang M."/>
            <person name="Chan C."/>
        </authorList>
    </citation>
    <scope>NUCLEOTIDE SEQUENCE [LARGE SCALE GENOMIC DNA]</scope>
</reference>
<evidence type="ECO:0000256" key="1">
    <source>
        <dbReference type="ARBA" id="ARBA00022741"/>
    </source>
</evidence>
<sequence length="415" mass="46109">MRALAIKQHLVPKARKAFALFLMENTRVKKGALKKEHIEDMKKVAKLWKRLPEATKATYNEKSAQEFQAQRAALMRLGLDPRPQAGKATCSPPGLPLQTLEEEVKNVKKFTVGPYTVTDKEGIPLLGSGSYGKVFSACTSLGRSCAIKVYRSRGAKSEAAYEATIYMNLDKLQPSHRNWFPQMLEFDADGQPWPWLSLACAGVSLASWLGANGAMTSELIQPAVLQLQAAIQTLHCQARLLHLDIKPANILWCSELKELKLCDFGMSALPKATAQAHAQAPPRFCEYVTAQYRPPELWHVGADSHALEAALTKAVDVWSFGCVIFEISTGKVLMHAKDGRHTSSRQTVADWCKNWPEMSASPYHHRQRPDSSSSKYFRARLAASGMWHAVILAACSPEPRARRWMKLPQSVASES</sequence>
<keyword evidence="2 3" id="KW-0067">ATP-binding</keyword>
<feature type="domain" description="Protein kinase" evidence="4">
    <location>
        <begin position="120"/>
        <end position="415"/>
    </location>
</feature>
<keyword evidence="1 3" id="KW-0547">Nucleotide-binding</keyword>
<evidence type="ECO:0000313" key="5">
    <source>
        <dbReference type="EMBL" id="CAI3998983.1"/>
    </source>
</evidence>
<dbReference type="InterPro" id="IPR050117">
    <property type="entry name" value="MAPK"/>
</dbReference>
<dbReference type="GO" id="GO:0051301">
    <property type="term" value="P:cell division"/>
    <property type="evidence" value="ECO:0007669"/>
    <property type="project" value="UniProtKB-KW"/>
</dbReference>
<keyword evidence="7" id="KW-1185">Reference proteome</keyword>
<dbReference type="Gene3D" id="1.10.510.10">
    <property type="entry name" value="Transferase(Phosphotransferase) domain 1"/>
    <property type="match status" value="1"/>
</dbReference>
<dbReference type="EMBL" id="CAMXCT020002563">
    <property type="protein sequence ID" value="CAL1152358.1"/>
    <property type="molecule type" value="Genomic_DNA"/>
</dbReference>
<evidence type="ECO:0000256" key="3">
    <source>
        <dbReference type="PROSITE-ProRule" id="PRU10141"/>
    </source>
</evidence>
<dbReference type="InterPro" id="IPR000719">
    <property type="entry name" value="Prot_kinase_dom"/>
</dbReference>
<dbReference type="EMBL" id="CAMXCT010002563">
    <property type="protein sequence ID" value="CAI3998983.1"/>
    <property type="molecule type" value="Genomic_DNA"/>
</dbReference>